<comment type="subcellular location">
    <subcellularLocation>
        <location evidence="1">Nucleus</location>
    </subcellularLocation>
</comment>
<dbReference type="PROSITE" id="PS51141">
    <property type="entry name" value="ZF_SBP"/>
    <property type="match status" value="1"/>
</dbReference>
<keyword evidence="3 10" id="KW-0863">Zinc-finger</keyword>
<dbReference type="InterPro" id="IPR004333">
    <property type="entry name" value="SBP_dom"/>
</dbReference>
<accession>A0AAD8L619</accession>
<keyword evidence="2" id="KW-0479">Metal-binding</keyword>
<dbReference type="GO" id="GO:0008270">
    <property type="term" value="F:zinc ion binding"/>
    <property type="evidence" value="ECO:0007669"/>
    <property type="project" value="UniProtKB-KW"/>
</dbReference>
<dbReference type="GO" id="GO:0003677">
    <property type="term" value="F:DNA binding"/>
    <property type="evidence" value="ECO:0007669"/>
    <property type="project" value="UniProtKB-KW"/>
</dbReference>
<evidence type="ECO:0000256" key="9">
    <source>
        <dbReference type="ARBA" id="ARBA00056472"/>
    </source>
</evidence>
<evidence type="ECO:0000256" key="10">
    <source>
        <dbReference type="PROSITE-ProRule" id="PRU00470"/>
    </source>
</evidence>
<dbReference type="PANTHER" id="PTHR31251">
    <property type="entry name" value="SQUAMOSA PROMOTER-BINDING-LIKE PROTEIN 4"/>
    <property type="match status" value="1"/>
</dbReference>
<proteinExistence type="predicted"/>
<keyword evidence="7" id="KW-0804">Transcription</keyword>
<dbReference type="InterPro" id="IPR036893">
    <property type="entry name" value="SBP_sf"/>
</dbReference>
<comment type="function">
    <text evidence="9">Probable transcriptional factor. Binds to the promoter of the SQUAMOSA gene.</text>
</comment>
<evidence type="ECO:0000256" key="5">
    <source>
        <dbReference type="ARBA" id="ARBA00023015"/>
    </source>
</evidence>
<name>A0AAD8L619_TARER</name>
<evidence type="ECO:0000256" key="7">
    <source>
        <dbReference type="ARBA" id="ARBA00023163"/>
    </source>
</evidence>
<keyword evidence="4" id="KW-0862">Zinc</keyword>
<evidence type="ECO:0000313" key="13">
    <source>
        <dbReference type="EMBL" id="KAK1433673.1"/>
    </source>
</evidence>
<evidence type="ECO:0000256" key="11">
    <source>
        <dbReference type="SAM" id="MobiDB-lite"/>
    </source>
</evidence>
<evidence type="ECO:0000259" key="12">
    <source>
        <dbReference type="PROSITE" id="PS51141"/>
    </source>
</evidence>
<dbReference type="FunFam" id="4.10.1100.10:FF:000001">
    <property type="entry name" value="Squamosa promoter-binding-like protein 14"/>
    <property type="match status" value="1"/>
</dbReference>
<sequence length="357" mass="40762">MESWRFDAVTTAGITDFGNSVDFMSQNAISMENQRFEEMYFPHTVTNSFFNPIMVATHDAFSEENESSSEKLDSIFQSNCKVSAQFDHHFDKNIIQENLINFGSSKITNDLSSCDVSTRIPVFGSQSPFCQVQGCNKKLTSCKDYHKRHKVCELHSKSSKVIVNGIQQRFCQQCSRFHVLSEFDNGKRSCRRRLADHNQRRRKPHGNPRDANSKAKGSTRSKATSSSIWHIELEDEIINDLRSMTDLQLQYSSLHGSNSAFYPFTNKDQTDDILTKDPAPSNSESSCHSSRNQHMIPLNHDVHQADMNPLVGSESTNHETQVWSDDESTIDLLQLSSVLRRVEHEKEIIHMKCGEWC</sequence>
<dbReference type="Proteomes" id="UP001229421">
    <property type="component" value="Unassembled WGS sequence"/>
</dbReference>
<organism evidence="13 14">
    <name type="scientific">Tagetes erecta</name>
    <name type="common">African marigold</name>
    <dbReference type="NCBI Taxonomy" id="13708"/>
    <lineage>
        <taxon>Eukaryota</taxon>
        <taxon>Viridiplantae</taxon>
        <taxon>Streptophyta</taxon>
        <taxon>Embryophyta</taxon>
        <taxon>Tracheophyta</taxon>
        <taxon>Spermatophyta</taxon>
        <taxon>Magnoliopsida</taxon>
        <taxon>eudicotyledons</taxon>
        <taxon>Gunneridae</taxon>
        <taxon>Pentapetalae</taxon>
        <taxon>asterids</taxon>
        <taxon>campanulids</taxon>
        <taxon>Asterales</taxon>
        <taxon>Asteraceae</taxon>
        <taxon>Asteroideae</taxon>
        <taxon>Heliantheae alliance</taxon>
        <taxon>Tageteae</taxon>
        <taxon>Tagetes</taxon>
    </lineage>
</organism>
<evidence type="ECO:0000256" key="8">
    <source>
        <dbReference type="ARBA" id="ARBA00023242"/>
    </source>
</evidence>
<reference evidence="13" key="1">
    <citation type="journal article" date="2023" name="bioRxiv">
        <title>Improved chromosome-level genome assembly for marigold (Tagetes erecta).</title>
        <authorList>
            <person name="Jiang F."/>
            <person name="Yuan L."/>
            <person name="Wang S."/>
            <person name="Wang H."/>
            <person name="Xu D."/>
            <person name="Wang A."/>
            <person name="Fan W."/>
        </authorList>
    </citation>
    <scope>NUCLEOTIDE SEQUENCE</scope>
    <source>
        <strain evidence="13">WSJ</strain>
        <tissue evidence="13">Leaf</tissue>
    </source>
</reference>
<evidence type="ECO:0000256" key="1">
    <source>
        <dbReference type="ARBA" id="ARBA00004123"/>
    </source>
</evidence>
<gene>
    <name evidence="13" type="ORF">QVD17_10588</name>
</gene>
<evidence type="ECO:0000256" key="6">
    <source>
        <dbReference type="ARBA" id="ARBA00023125"/>
    </source>
</evidence>
<keyword evidence="14" id="KW-1185">Reference proteome</keyword>
<keyword evidence="6" id="KW-0238">DNA-binding</keyword>
<dbReference type="InterPro" id="IPR044817">
    <property type="entry name" value="SBP-like"/>
</dbReference>
<keyword evidence="8" id="KW-0539">Nucleus</keyword>
<keyword evidence="5" id="KW-0805">Transcription regulation</keyword>
<feature type="domain" description="SBP-type" evidence="12">
    <location>
        <begin position="127"/>
        <end position="204"/>
    </location>
</feature>
<dbReference type="SUPFAM" id="SSF103612">
    <property type="entry name" value="SBT domain"/>
    <property type="match status" value="1"/>
</dbReference>
<protein>
    <recommendedName>
        <fullName evidence="12">SBP-type domain-containing protein</fullName>
    </recommendedName>
</protein>
<evidence type="ECO:0000256" key="4">
    <source>
        <dbReference type="ARBA" id="ARBA00022833"/>
    </source>
</evidence>
<dbReference type="PANTHER" id="PTHR31251:SF160">
    <property type="entry name" value="SBP-TYPE DOMAIN-CONTAINING PROTEIN"/>
    <property type="match status" value="1"/>
</dbReference>
<feature type="region of interest" description="Disordered" evidence="11">
    <location>
        <begin position="194"/>
        <end position="225"/>
    </location>
</feature>
<dbReference type="EMBL" id="JAUHHV010000002">
    <property type="protein sequence ID" value="KAK1433673.1"/>
    <property type="molecule type" value="Genomic_DNA"/>
</dbReference>
<evidence type="ECO:0000256" key="2">
    <source>
        <dbReference type="ARBA" id="ARBA00022723"/>
    </source>
</evidence>
<evidence type="ECO:0000256" key="3">
    <source>
        <dbReference type="ARBA" id="ARBA00022771"/>
    </source>
</evidence>
<dbReference type="Pfam" id="PF03110">
    <property type="entry name" value="SBP"/>
    <property type="match status" value="1"/>
</dbReference>
<feature type="compositionally biased region" description="Polar residues" evidence="11">
    <location>
        <begin position="215"/>
        <end position="225"/>
    </location>
</feature>
<dbReference type="AlphaFoldDB" id="A0AAD8L619"/>
<comment type="caution">
    <text evidence="13">The sequence shown here is derived from an EMBL/GenBank/DDBJ whole genome shotgun (WGS) entry which is preliminary data.</text>
</comment>
<dbReference type="GO" id="GO:0005634">
    <property type="term" value="C:nucleus"/>
    <property type="evidence" value="ECO:0007669"/>
    <property type="project" value="UniProtKB-SubCell"/>
</dbReference>
<evidence type="ECO:0000313" key="14">
    <source>
        <dbReference type="Proteomes" id="UP001229421"/>
    </source>
</evidence>
<dbReference type="Gene3D" id="4.10.1100.10">
    <property type="entry name" value="Transcription factor, SBP-box domain"/>
    <property type="match status" value="1"/>
</dbReference>